<feature type="transmembrane region" description="Helical" evidence="5">
    <location>
        <begin position="20"/>
        <end position="41"/>
    </location>
</feature>
<evidence type="ECO:0000256" key="1">
    <source>
        <dbReference type="ARBA" id="ARBA00004141"/>
    </source>
</evidence>
<evidence type="ECO:0000313" key="8">
    <source>
        <dbReference type="Proteomes" id="UP000002939"/>
    </source>
</evidence>
<feature type="transmembrane region" description="Helical" evidence="5">
    <location>
        <begin position="53"/>
        <end position="73"/>
    </location>
</feature>
<dbReference type="GO" id="GO:0016020">
    <property type="term" value="C:membrane"/>
    <property type="evidence" value="ECO:0007669"/>
    <property type="project" value="UniProtKB-SubCell"/>
</dbReference>
<evidence type="ECO:0000256" key="5">
    <source>
        <dbReference type="SAM" id="Phobius"/>
    </source>
</evidence>
<proteinExistence type="predicted"/>
<reference evidence="7" key="2">
    <citation type="submission" date="2011-10" db="EMBL/GenBank/DDBJ databases">
        <title>The Genome Sequence of Granulicatella elegans ATCC 700633.</title>
        <authorList>
            <consortium name="The Broad Institute Genome Sequencing Platform"/>
            <consortium name="The Broad Institute Genome Sequencing Center for Infectious Disease"/>
            <person name="Earl A."/>
            <person name="Ward D."/>
            <person name="Feldgarden M."/>
            <person name="Gevers D."/>
            <person name="Sibley C.D."/>
            <person name="Field T.R."/>
            <person name="Grinwis M."/>
            <person name="Eshaghurshan C.S."/>
            <person name="Surette M.G."/>
            <person name="Young S.K."/>
            <person name="Zeng Q."/>
            <person name="Gargeya S."/>
            <person name="Fitzgerald M."/>
            <person name="Haas B."/>
            <person name="Abouelleil A."/>
            <person name="Alvarado L."/>
            <person name="Arachchi H.M."/>
            <person name="Berlin A."/>
            <person name="Brown A."/>
            <person name="Chapman S.B."/>
            <person name="Chen Z."/>
            <person name="Dunbar C."/>
            <person name="Freedman E."/>
            <person name="Gearin G."/>
            <person name="Goldberg J."/>
            <person name="Griggs A."/>
            <person name="Gujja S."/>
            <person name="Heiman D."/>
            <person name="Howarth C."/>
            <person name="Larson L."/>
            <person name="Lui A."/>
            <person name="MacDonald P.J.P."/>
            <person name="Montmayeur A."/>
            <person name="Murphy C."/>
            <person name="Neiman D."/>
            <person name="Pearson M."/>
            <person name="Priest M."/>
            <person name="Roberts A."/>
            <person name="Saif S."/>
            <person name="Shea T."/>
            <person name="Shenoy N."/>
            <person name="Sisk P."/>
            <person name="Stolte C."/>
            <person name="Sykes S."/>
            <person name="Wortman J."/>
            <person name="Nusbaum C."/>
            <person name="Birren B."/>
        </authorList>
    </citation>
    <scope>NUCLEOTIDE SEQUENCE [LARGE SCALE GENOMIC DNA]</scope>
    <source>
        <strain evidence="7">ATCC 700633</strain>
    </source>
</reference>
<evidence type="ECO:0000259" key="6">
    <source>
        <dbReference type="Pfam" id="PF05154"/>
    </source>
</evidence>
<evidence type="ECO:0000256" key="4">
    <source>
        <dbReference type="ARBA" id="ARBA00023136"/>
    </source>
</evidence>
<evidence type="ECO:0000313" key="7">
    <source>
        <dbReference type="EMBL" id="EEW93713.1"/>
    </source>
</evidence>
<dbReference type="RefSeq" id="WP_006702869.1">
    <property type="nucleotide sequence ID" value="NZ_KI391971.1"/>
</dbReference>
<gene>
    <name evidence="7" type="ORF">HMPREF0446_00595</name>
</gene>
<comment type="subcellular location">
    <subcellularLocation>
        <location evidence="1">Membrane</location>
        <topology evidence="1">Multi-pass membrane protein</topology>
    </subcellularLocation>
</comment>
<comment type="caution">
    <text evidence="7">The sequence shown here is derived from an EMBL/GenBank/DDBJ whole genome shotgun (WGS) entry which is preliminary data.</text>
</comment>
<accession>D0BKW0</accession>
<keyword evidence="8" id="KW-1185">Reference proteome</keyword>
<keyword evidence="4 5" id="KW-0472">Membrane</keyword>
<dbReference type="HOGENOM" id="CLU_081297_8_1_9"/>
<protein>
    <recommendedName>
        <fullName evidence="6">TM2 domain-containing protein</fullName>
    </recommendedName>
</protein>
<dbReference type="Proteomes" id="UP000002939">
    <property type="component" value="Unassembled WGS sequence"/>
</dbReference>
<keyword evidence="3 5" id="KW-1133">Transmembrane helix</keyword>
<evidence type="ECO:0000256" key="2">
    <source>
        <dbReference type="ARBA" id="ARBA00022692"/>
    </source>
</evidence>
<dbReference type="Pfam" id="PF05154">
    <property type="entry name" value="TM2"/>
    <property type="match status" value="1"/>
</dbReference>
<dbReference type="OrthoDB" id="9816361at2"/>
<dbReference type="InterPro" id="IPR007829">
    <property type="entry name" value="TM2"/>
</dbReference>
<reference evidence="7" key="1">
    <citation type="submission" date="2009-09" db="EMBL/GenBank/DDBJ databases">
        <authorList>
            <consortium name="The Broad Institute Genome Sequencing Platform"/>
            <person name="Ward D."/>
            <person name="Feldgarden M."/>
            <person name="Earl A."/>
            <person name="Young S.K."/>
            <person name="Zeng Q."/>
            <person name="Koehrsen M."/>
            <person name="Alvarado L."/>
            <person name="Berlin A."/>
            <person name="Bochicchio J."/>
            <person name="Borenstein D."/>
            <person name="Chapman S.B."/>
            <person name="Chen Z."/>
            <person name="Engels R."/>
            <person name="Freedman E."/>
            <person name="Gellesch M."/>
            <person name="Goldberg J."/>
            <person name="Griggs A."/>
            <person name="Gujja S."/>
            <person name="Heilman E."/>
            <person name="Heiman D."/>
            <person name="Hepburn T."/>
            <person name="Howarth C."/>
            <person name="Jen D."/>
            <person name="Larson L."/>
            <person name="Lewis B."/>
            <person name="Mehta T."/>
            <person name="Park D."/>
            <person name="Pearson M."/>
            <person name="Roberts A."/>
            <person name="Saif S."/>
            <person name="Shea T."/>
            <person name="Shenoy N."/>
            <person name="Sisk P."/>
            <person name="Stolte C."/>
            <person name="Sykes S."/>
            <person name="Thomson T."/>
            <person name="Walk T."/>
            <person name="White J."/>
            <person name="Yandava C."/>
            <person name="Sibley C.D."/>
            <person name="Field T.R."/>
            <person name="Grinwis M."/>
            <person name="Eshaghurshan C.S."/>
            <person name="Surette M.G."/>
            <person name="Haas B."/>
            <person name="Nusbaum C."/>
            <person name="Birren B."/>
        </authorList>
    </citation>
    <scope>NUCLEOTIDE SEQUENCE [LARGE SCALE GENOMIC DNA]</scope>
    <source>
        <strain evidence="7">ATCC 700633</strain>
    </source>
</reference>
<dbReference type="eggNOG" id="COG2314">
    <property type="taxonomic scope" value="Bacteria"/>
</dbReference>
<organism evidence="7 8">
    <name type="scientific">Granulicatella elegans ATCC 700633</name>
    <dbReference type="NCBI Taxonomy" id="626369"/>
    <lineage>
        <taxon>Bacteria</taxon>
        <taxon>Bacillati</taxon>
        <taxon>Bacillota</taxon>
        <taxon>Bacilli</taxon>
        <taxon>Lactobacillales</taxon>
        <taxon>Carnobacteriaceae</taxon>
        <taxon>Granulicatella</taxon>
    </lineage>
</organism>
<sequence>MANYSYDPTNNRGYIPGRYVNKVILLVLMFFLGAFGIHYFYEGKNLKGILSILFSWTFIPSIIAFFRFIATIFKPTNEYGDIFIPYN</sequence>
<keyword evidence="2 5" id="KW-0812">Transmembrane</keyword>
<dbReference type="STRING" id="626369.HMPREF0446_00595"/>
<dbReference type="EMBL" id="ACRF02000013">
    <property type="protein sequence ID" value="EEW93713.1"/>
    <property type="molecule type" value="Genomic_DNA"/>
</dbReference>
<evidence type="ECO:0000256" key="3">
    <source>
        <dbReference type="ARBA" id="ARBA00022989"/>
    </source>
</evidence>
<dbReference type="AlphaFoldDB" id="D0BKW0"/>
<name>D0BKW0_9LACT</name>
<feature type="domain" description="TM2" evidence="6">
    <location>
        <begin position="20"/>
        <end position="69"/>
    </location>
</feature>